<accession>A0A164B444</accession>
<comment type="caution">
    <text evidence="2">The sequence shown here is derived from an EMBL/GenBank/DDBJ whole genome shotgun (WGS) entry which is preliminary data.</text>
</comment>
<evidence type="ECO:0000313" key="2">
    <source>
        <dbReference type="EMBL" id="KZD25730.1"/>
    </source>
</evidence>
<dbReference type="EMBL" id="LVYV01000001">
    <property type="protein sequence ID" value="KZD25730.1"/>
    <property type="molecule type" value="Genomic_DNA"/>
</dbReference>
<evidence type="ECO:0000313" key="3">
    <source>
        <dbReference type="Proteomes" id="UP000076574"/>
    </source>
</evidence>
<reference evidence="2 3" key="1">
    <citation type="submission" date="2016-03" db="EMBL/GenBank/DDBJ databases">
        <title>Microsymbionts genomes from the relict species Vavilovia formosa (Stev.) Fed.</title>
        <authorList>
            <person name="Kopat V."/>
            <person name="Chirak E."/>
            <person name="Kimeklis A."/>
            <person name="Andronov E."/>
        </authorList>
    </citation>
    <scope>NUCLEOTIDE SEQUENCE [LARGE SCALE GENOMIC DNA]</scope>
    <source>
        <strain evidence="2 3">Vaf07</strain>
    </source>
</reference>
<proteinExistence type="predicted"/>
<keyword evidence="3" id="KW-1185">Reference proteome</keyword>
<keyword evidence="1" id="KW-0732">Signal</keyword>
<organism evidence="2 3">
    <name type="scientific">Tardiphaga robiniae</name>
    <dbReference type="NCBI Taxonomy" id="943830"/>
    <lineage>
        <taxon>Bacteria</taxon>
        <taxon>Pseudomonadati</taxon>
        <taxon>Pseudomonadota</taxon>
        <taxon>Alphaproteobacteria</taxon>
        <taxon>Hyphomicrobiales</taxon>
        <taxon>Nitrobacteraceae</taxon>
        <taxon>Tardiphaga</taxon>
    </lineage>
</organism>
<dbReference type="OrthoDB" id="8479655at2"/>
<sequence>MKRSLLGGLFVVLATPGIAAAFNFPAPSEICEGGVVSKAKLAKAMIIQSPDAKNLFINADDGATRPAEFKPQWRRIFLDKQFCVGDPGCEGPSITEKPVNGKPVIDDTAAKKTLRNLREGFADAMETSVNGRYYSMPNSTIGLKYLSASDNTVIKCVGPDYPVAEKPYKIALPVRLRANSDDLGIDRNDQRPEVKSVFPRVKPATITYTQDGVARTNVARMQAAIGYPIQIPRPDSFRYFDGEIVPFISATQTITKAAGKPSVYSDSNTVAAGALLNIEGILKGVASGVDNTLSAKPQYIWNTKDKSEIANLNFIYTPYIQGQLRLNTDIRIGHLGNAGWLTPLFDVRDYIGEYTNVGIDPVQALANQSYHRGGTRFGFSYASPQSYGHFVLNVTETLLYGFSGSLRQLDLFETDLSFYFDSTSNFAFTLAYSKGRNVDTAERVQMWTTGLSAKF</sequence>
<evidence type="ECO:0000256" key="1">
    <source>
        <dbReference type="SAM" id="SignalP"/>
    </source>
</evidence>
<name>A0A164B444_9BRAD</name>
<dbReference type="RefSeq" id="WP_068730217.1">
    <property type="nucleotide sequence ID" value="NZ_LVYV01000001.1"/>
</dbReference>
<feature type="signal peptide" evidence="1">
    <location>
        <begin position="1"/>
        <end position="21"/>
    </location>
</feature>
<dbReference type="Proteomes" id="UP000076574">
    <property type="component" value="Unassembled WGS sequence"/>
</dbReference>
<feature type="chain" id="PRO_5007848894" evidence="1">
    <location>
        <begin position="22"/>
        <end position="455"/>
    </location>
</feature>
<dbReference type="STRING" id="943830.A4A58_04920"/>
<dbReference type="AlphaFoldDB" id="A0A164B444"/>
<protein>
    <submittedName>
        <fullName evidence="2">Uncharacterized protein</fullName>
    </submittedName>
</protein>
<gene>
    <name evidence="2" type="ORF">A4A58_04920</name>
</gene>